<dbReference type="PANTHER" id="PTHR33713:SF10">
    <property type="entry name" value="ANTITOXIN YAFN"/>
    <property type="match status" value="1"/>
</dbReference>
<protein>
    <recommendedName>
        <fullName evidence="3">Antitoxin</fullName>
    </recommendedName>
</protein>
<sequence>MLTKIHASYTASITELKKNPQALINDAHGEAIALLNRNKPTAYIIPAETYEKLMDLAEDLEFEQIIEERKAEKAGAVEISLDEL</sequence>
<gene>
    <name evidence="2" type="ORF">LCGC14_2923610</name>
</gene>
<proteinExistence type="inferred from homology"/>
<comment type="caution">
    <text evidence="2">The sequence shown here is derived from an EMBL/GenBank/DDBJ whole genome shotgun (WGS) entry which is preliminary data.</text>
</comment>
<dbReference type="InterPro" id="IPR051405">
    <property type="entry name" value="phD/YefM_antitoxin"/>
</dbReference>
<evidence type="ECO:0000313" key="2">
    <source>
        <dbReference type="EMBL" id="KKK70475.1"/>
    </source>
</evidence>
<dbReference type="AlphaFoldDB" id="A0A0F8Y9X9"/>
<dbReference type="Pfam" id="PF02604">
    <property type="entry name" value="PhdYeFM_antitox"/>
    <property type="match status" value="1"/>
</dbReference>
<evidence type="ECO:0000256" key="1">
    <source>
        <dbReference type="ARBA" id="ARBA00009981"/>
    </source>
</evidence>
<organism evidence="2">
    <name type="scientific">marine sediment metagenome</name>
    <dbReference type="NCBI Taxonomy" id="412755"/>
    <lineage>
        <taxon>unclassified sequences</taxon>
        <taxon>metagenomes</taxon>
        <taxon>ecological metagenomes</taxon>
    </lineage>
</organism>
<dbReference type="InterPro" id="IPR006442">
    <property type="entry name" value="Antitoxin_Phd/YefM"/>
</dbReference>
<dbReference type="PANTHER" id="PTHR33713">
    <property type="entry name" value="ANTITOXIN YAFN-RELATED"/>
    <property type="match status" value="1"/>
</dbReference>
<evidence type="ECO:0008006" key="3">
    <source>
        <dbReference type="Google" id="ProtNLM"/>
    </source>
</evidence>
<dbReference type="InterPro" id="IPR036165">
    <property type="entry name" value="YefM-like_sf"/>
</dbReference>
<accession>A0A0F8Y9X9</accession>
<dbReference type="EMBL" id="LAZR01058175">
    <property type="protein sequence ID" value="KKK70475.1"/>
    <property type="molecule type" value="Genomic_DNA"/>
</dbReference>
<dbReference type="SUPFAM" id="SSF143120">
    <property type="entry name" value="YefM-like"/>
    <property type="match status" value="1"/>
</dbReference>
<name>A0A0F8Y9X9_9ZZZZ</name>
<dbReference type="NCBIfam" id="TIGR01552">
    <property type="entry name" value="phd_fam"/>
    <property type="match status" value="1"/>
</dbReference>
<reference evidence="2" key="1">
    <citation type="journal article" date="2015" name="Nature">
        <title>Complex archaea that bridge the gap between prokaryotes and eukaryotes.</title>
        <authorList>
            <person name="Spang A."/>
            <person name="Saw J.H."/>
            <person name="Jorgensen S.L."/>
            <person name="Zaremba-Niedzwiedzka K."/>
            <person name="Martijn J."/>
            <person name="Lind A.E."/>
            <person name="van Eijk R."/>
            <person name="Schleper C."/>
            <person name="Guy L."/>
            <person name="Ettema T.J."/>
        </authorList>
    </citation>
    <scope>NUCLEOTIDE SEQUENCE</scope>
</reference>
<comment type="similarity">
    <text evidence="1">Belongs to the phD/YefM antitoxin family.</text>
</comment>